<dbReference type="GO" id="GO:0003677">
    <property type="term" value="F:DNA binding"/>
    <property type="evidence" value="ECO:0007669"/>
    <property type="project" value="UniProtKB-KW"/>
</dbReference>
<evidence type="ECO:0000256" key="7">
    <source>
        <dbReference type="ARBA" id="ARBA00044542"/>
    </source>
</evidence>
<dbReference type="AlphaFoldDB" id="A7SSD2"/>
<dbReference type="PANTHER" id="PTHR13710">
    <property type="entry name" value="DNA HELICASE RECQ FAMILY MEMBER"/>
    <property type="match status" value="1"/>
</dbReference>
<evidence type="ECO:0000256" key="5">
    <source>
        <dbReference type="ARBA" id="ARBA00034617"/>
    </source>
</evidence>
<comment type="catalytic activity">
    <reaction evidence="5">
        <text>Couples ATP hydrolysis with the unwinding of duplex DNA by translocating in the 3'-5' direction.</text>
        <dbReference type="EC" id="5.6.2.4"/>
    </reaction>
</comment>
<reference evidence="9 10" key="1">
    <citation type="journal article" date="2007" name="Science">
        <title>Sea anemone genome reveals ancestral eumetazoan gene repertoire and genomic organization.</title>
        <authorList>
            <person name="Putnam N.H."/>
            <person name="Srivastava M."/>
            <person name="Hellsten U."/>
            <person name="Dirks B."/>
            <person name="Chapman J."/>
            <person name="Salamov A."/>
            <person name="Terry A."/>
            <person name="Shapiro H."/>
            <person name="Lindquist E."/>
            <person name="Kapitonov V.V."/>
            <person name="Jurka J."/>
            <person name="Genikhovich G."/>
            <person name="Grigoriev I.V."/>
            <person name="Lucas S.M."/>
            <person name="Steele R.E."/>
            <person name="Finnerty J.R."/>
            <person name="Technau U."/>
            <person name="Martindale M.Q."/>
            <person name="Rokhsar D.S."/>
        </authorList>
    </citation>
    <scope>NUCLEOTIDE SEQUENCE [LARGE SCALE GENOMIC DNA]</scope>
    <source>
        <strain evidence="10">CH2 X CH6</strain>
    </source>
</reference>
<evidence type="ECO:0000256" key="1">
    <source>
        <dbReference type="ARBA" id="ARBA00005446"/>
    </source>
</evidence>
<comment type="similarity">
    <text evidence="1">Belongs to the helicase family. RecQ subfamily.</text>
</comment>
<evidence type="ECO:0000256" key="4">
    <source>
        <dbReference type="ARBA" id="ARBA00023242"/>
    </source>
</evidence>
<keyword evidence="10" id="KW-1185">Reference proteome</keyword>
<accession>A7SSD2</accession>
<name>A7SSD2_NEMVE</name>
<dbReference type="InterPro" id="IPR001650">
    <property type="entry name" value="Helicase_C-like"/>
</dbReference>
<dbReference type="Proteomes" id="UP000001593">
    <property type="component" value="Unassembled WGS sequence"/>
</dbReference>
<dbReference type="HOGENOM" id="CLU_188813_1_0_1"/>
<protein>
    <recommendedName>
        <fullName evidence="6">DNA 3'-5' helicase</fullName>
        <ecNumber evidence="6">5.6.2.4</ecNumber>
    </recommendedName>
    <alternativeName>
        <fullName evidence="7">DNA 3'-5' helicase BLM</fullName>
    </alternativeName>
</protein>
<keyword evidence="4" id="KW-0539">Nucleus</keyword>
<keyword evidence="2" id="KW-0238">DNA-binding</keyword>
<dbReference type="InParanoid" id="A7SSD2"/>
<evidence type="ECO:0000313" key="10">
    <source>
        <dbReference type="Proteomes" id="UP000001593"/>
    </source>
</evidence>
<organism evidence="9 10">
    <name type="scientific">Nematostella vectensis</name>
    <name type="common">Starlet sea anemone</name>
    <dbReference type="NCBI Taxonomy" id="45351"/>
    <lineage>
        <taxon>Eukaryota</taxon>
        <taxon>Metazoa</taxon>
        <taxon>Cnidaria</taxon>
        <taxon>Anthozoa</taxon>
        <taxon>Hexacorallia</taxon>
        <taxon>Actiniaria</taxon>
        <taxon>Edwardsiidae</taxon>
        <taxon>Nematostella</taxon>
    </lineage>
</organism>
<feature type="domain" description="Helicase C-terminal" evidence="8">
    <location>
        <begin position="1"/>
        <end position="53"/>
    </location>
</feature>
<dbReference type="EMBL" id="DS469775">
    <property type="protein sequence ID" value="EDO33398.1"/>
    <property type="molecule type" value="Genomic_DNA"/>
</dbReference>
<evidence type="ECO:0000256" key="2">
    <source>
        <dbReference type="ARBA" id="ARBA00023125"/>
    </source>
</evidence>
<dbReference type="KEGG" id="nve:5504602"/>
<evidence type="ECO:0000313" key="9">
    <source>
        <dbReference type="EMBL" id="EDO33398.1"/>
    </source>
</evidence>
<evidence type="ECO:0000256" key="3">
    <source>
        <dbReference type="ARBA" id="ARBA00023235"/>
    </source>
</evidence>
<dbReference type="GO" id="GO:0043138">
    <property type="term" value="F:3'-5' DNA helicase activity"/>
    <property type="evidence" value="ECO:0007669"/>
    <property type="project" value="UniProtKB-EC"/>
</dbReference>
<dbReference type="PANTHER" id="PTHR13710:SF153">
    <property type="entry name" value="RECQ-LIKE DNA HELICASE BLM"/>
    <property type="match status" value="1"/>
</dbReference>
<dbReference type="EC" id="5.6.2.4" evidence="6"/>
<evidence type="ECO:0000259" key="8">
    <source>
        <dbReference type="PROSITE" id="PS51194"/>
    </source>
</evidence>
<keyword evidence="3" id="KW-0413">Isomerase</keyword>
<dbReference type="InterPro" id="IPR027417">
    <property type="entry name" value="P-loop_NTPase"/>
</dbReference>
<gene>
    <name evidence="9" type="ORF">NEMVEDRAFT_v1g129738</name>
</gene>
<sequence>MGIDKGDVRYVIHYSMPKSLEGYYQECGRAGRDGKKAECILYYSYGDMHRIRR</sequence>
<proteinExistence type="inferred from homology"/>
<dbReference type="STRING" id="45351.A7SSD2"/>
<dbReference type="SUPFAM" id="SSF52540">
    <property type="entry name" value="P-loop containing nucleoside triphosphate hydrolases"/>
    <property type="match status" value="1"/>
</dbReference>
<dbReference type="Gene3D" id="3.40.50.300">
    <property type="entry name" value="P-loop containing nucleotide triphosphate hydrolases"/>
    <property type="match status" value="1"/>
</dbReference>
<evidence type="ECO:0000256" key="6">
    <source>
        <dbReference type="ARBA" id="ARBA00034808"/>
    </source>
</evidence>
<dbReference type="Pfam" id="PF00271">
    <property type="entry name" value="Helicase_C"/>
    <property type="match status" value="1"/>
</dbReference>
<dbReference type="PhylomeDB" id="A7SSD2"/>
<dbReference type="PROSITE" id="PS51194">
    <property type="entry name" value="HELICASE_CTER"/>
    <property type="match status" value="1"/>
</dbReference>
<dbReference type="OMA" id="YGDMHRI"/>
<dbReference type="eggNOG" id="KOG0351">
    <property type="taxonomic scope" value="Eukaryota"/>
</dbReference>